<accession>A0A1G6T1W9</accession>
<dbReference type="OrthoDB" id="3770774at2"/>
<protein>
    <recommendedName>
        <fullName evidence="1">DUF2470 domain-containing protein</fullName>
    </recommendedName>
</protein>
<dbReference type="Gene3D" id="3.20.180.10">
    <property type="entry name" value="PNP-oxidase-like"/>
    <property type="match status" value="1"/>
</dbReference>
<dbReference type="AlphaFoldDB" id="A0A1G6T1W9"/>
<dbReference type="Pfam" id="PF10615">
    <property type="entry name" value="DUF2470"/>
    <property type="match status" value="1"/>
</dbReference>
<gene>
    <name evidence="2" type="ORF">SAMN04489747_0500</name>
</gene>
<proteinExistence type="predicted"/>
<reference evidence="2 3" key="1">
    <citation type="submission" date="2016-10" db="EMBL/GenBank/DDBJ databases">
        <authorList>
            <person name="de Groot N.N."/>
        </authorList>
    </citation>
    <scope>NUCLEOTIDE SEQUENCE [LARGE SCALE GENOMIC DNA]</scope>
    <source>
        <strain evidence="2 3">MON 2.2</strain>
    </source>
</reference>
<keyword evidence="3" id="KW-1185">Reference proteome</keyword>
<dbReference type="InterPro" id="IPR019595">
    <property type="entry name" value="DUF2470"/>
</dbReference>
<feature type="domain" description="DUF2470" evidence="1">
    <location>
        <begin position="146"/>
        <end position="220"/>
    </location>
</feature>
<organism evidence="2 3">
    <name type="scientific">Auraticoccus monumenti</name>
    <dbReference type="NCBI Taxonomy" id="675864"/>
    <lineage>
        <taxon>Bacteria</taxon>
        <taxon>Bacillati</taxon>
        <taxon>Actinomycetota</taxon>
        <taxon>Actinomycetes</taxon>
        <taxon>Propionibacteriales</taxon>
        <taxon>Propionibacteriaceae</taxon>
        <taxon>Auraticoccus</taxon>
    </lineage>
</organism>
<evidence type="ECO:0000313" key="2">
    <source>
        <dbReference type="EMBL" id="SDD22963.1"/>
    </source>
</evidence>
<evidence type="ECO:0000313" key="3">
    <source>
        <dbReference type="Proteomes" id="UP000198546"/>
    </source>
</evidence>
<name>A0A1G6T1W9_9ACTN</name>
<dbReference type="Proteomes" id="UP000198546">
    <property type="component" value="Chromosome i"/>
</dbReference>
<dbReference type="EMBL" id="LT629688">
    <property type="protein sequence ID" value="SDD22963.1"/>
    <property type="molecule type" value="Genomic_DNA"/>
</dbReference>
<evidence type="ECO:0000259" key="1">
    <source>
        <dbReference type="Pfam" id="PF10615"/>
    </source>
</evidence>
<dbReference type="RefSeq" id="WP_157676931.1">
    <property type="nucleotide sequence ID" value="NZ_LT629688.1"/>
</dbReference>
<dbReference type="InterPro" id="IPR037119">
    <property type="entry name" value="Haem_oxidase_HugZ-like_sf"/>
</dbReference>
<sequence>MDIRTDLADDARSVLACARDVTLVVDGVGSAAGADCDARCDLRGTPVLTFPEDSDLALAALGQAVGEMTVTSGLGRPVDRDRRLVLVLAGRLRAAGVESCTCCPARHRTVRLPLERITLLDGERAHEVDLARFSDPRLALNRGHLQRTTEHANEVHGPELLQSVAVLLDRPPGSLLAASLAGVDREGCTLQWLDDLGSHRRRVPFAVPVRTPGELASALAAALDPH</sequence>